<feature type="compositionally biased region" description="Polar residues" evidence="1">
    <location>
        <begin position="42"/>
        <end position="61"/>
    </location>
</feature>
<sequence length="181" mass="19531">MARAVCVSDPAKISTEGKTNTVHQSQSNLDAKLPSLQLPPQKGNNQLPSESFGNASTQRPTIQPPTRRIFGGRLENPITVLPDSAQYVNEEGEGGDTTDSNDYYDYEGDNEGGDGGGPVSNNNENAGNANTDEYGAVLDADNCFTSPSGHKCCSRKVEQMMKDMQKMVNEMDEHANETSIK</sequence>
<feature type="compositionally biased region" description="Acidic residues" evidence="1">
    <location>
        <begin position="102"/>
        <end position="112"/>
    </location>
</feature>
<accession>A0A914W871</accession>
<evidence type="ECO:0000313" key="2">
    <source>
        <dbReference type="Proteomes" id="UP000887566"/>
    </source>
</evidence>
<reference evidence="3" key="1">
    <citation type="submission" date="2022-11" db="UniProtKB">
        <authorList>
            <consortium name="WormBaseParasite"/>
        </authorList>
    </citation>
    <scope>IDENTIFICATION</scope>
</reference>
<dbReference type="Proteomes" id="UP000887566">
    <property type="component" value="Unplaced"/>
</dbReference>
<keyword evidence="2" id="KW-1185">Reference proteome</keyword>
<feature type="compositionally biased region" description="Polar residues" evidence="1">
    <location>
        <begin position="16"/>
        <end position="29"/>
    </location>
</feature>
<evidence type="ECO:0000313" key="3">
    <source>
        <dbReference type="WBParaSite" id="PSAMB.scaffold3391size18480.g21296.t1"/>
    </source>
</evidence>
<protein>
    <submittedName>
        <fullName evidence="3">Uncharacterized protein</fullName>
    </submittedName>
</protein>
<evidence type="ECO:0000256" key="1">
    <source>
        <dbReference type="SAM" id="MobiDB-lite"/>
    </source>
</evidence>
<feature type="region of interest" description="Disordered" evidence="1">
    <location>
        <begin position="1"/>
        <end position="132"/>
    </location>
</feature>
<dbReference type="AlphaFoldDB" id="A0A914W871"/>
<organism evidence="2 3">
    <name type="scientific">Plectus sambesii</name>
    <dbReference type="NCBI Taxonomy" id="2011161"/>
    <lineage>
        <taxon>Eukaryota</taxon>
        <taxon>Metazoa</taxon>
        <taxon>Ecdysozoa</taxon>
        <taxon>Nematoda</taxon>
        <taxon>Chromadorea</taxon>
        <taxon>Plectida</taxon>
        <taxon>Plectina</taxon>
        <taxon>Plectoidea</taxon>
        <taxon>Plectidae</taxon>
        <taxon>Plectus</taxon>
    </lineage>
</organism>
<proteinExistence type="predicted"/>
<feature type="compositionally biased region" description="Low complexity" evidence="1">
    <location>
        <begin position="121"/>
        <end position="130"/>
    </location>
</feature>
<dbReference type="WBParaSite" id="PSAMB.scaffold3391size18480.g21296.t1">
    <property type="protein sequence ID" value="PSAMB.scaffold3391size18480.g21296.t1"/>
    <property type="gene ID" value="PSAMB.scaffold3391size18480.g21296"/>
</dbReference>
<name>A0A914W871_9BILA</name>